<gene>
    <name evidence="2" type="ORF">NCGR_LOCUS17417</name>
</gene>
<dbReference type="InterPro" id="IPR050209">
    <property type="entry name" value="Rab_GTPases_membrane_traffic"/>
</dbReference>
<evidence type="ECO:0000313" key="3">
    <source>
        <dbReference type="Proteomes" id="UP000604825"/>
    </source>
</evidence>
<dbReference type="PROSITE" id="PS51419">
    <property type="entry name" value="RAB"/>
    <property type="match status" value="1"/>
</dbReference>
<protein>
    <submittedName>
        <fullName evidence="2">Uncharacterized protein</fullName>
    </submittedName>
</protein>
<accession>A0A811NJ27</accession>
<dbReference type="PANTHER" id="PTHR47979">
    <property type="entry name" value="DRAB11-RELATED"/>
    <property type="match status" value="1"/>
</dbReference>
<dbReference type="SUPFAM" id="SSF52540">
    <property type="entry name" value="P-loop containing nucleoside triphosphate hydrolases"/>
    <property type="match status" value="1"/>
</dbReference>
<dbReference type="PRINTS" id="PR00449">
    <property type="entry name" value="RASTRNSFRMNG"/>
</dbReference>
<name>A0A811NJ27_9POAL</name>
<dbReference type="Gene3D" id="3.40.50.300">
    <property type="entry name" value="P-loop containing nucleotide triphosphate hydrolases"/>
    <property type="match status" value="1"/>
</dbReference>
<dbReference type="GO" id="GO:0005525">
    <property type="term" value="F:GTP binding"/>
    <property type="evidence" value="ECO:0007669"/>
    <property type="project" value="InterPro"/>
</dbReference>
<keyword evidence="3" id="KW-1185">Reference proteome</keyword>
<dbReference type="InterPro" id="IPR027417">
    <property type="entry name" value="P-loop_NTPase"/>
</dbReference>
<dbReference type="GO" id="GO:0003924">
    <property type="term" value="F:GTPase activity"/>
    <property type="evidence" value="ECO:0007669"/>
    <property type="project" value="InterPro"/>
</dbReference>
<dbReference type="InterPro" id="IPR001806">
    <property type="entry name" value="Small_GTPase"/>
</dbReference>
<comment type="caution">
    <text evidence="2">The sequence shown here is derived from an EMBL/GenBank/DDBJ whole genome shotgun (WGS) entry which is preliminary data.</text>
</comment>
<dbReference type="SMART" id="SM00175">
    <property type="entry name" value="RAB"/>
    <property type="match status" value="1"/>
</dbReference>
<feature type="region of interest" description="Disordered" evidence="1">
    <location>
        <begin position="1"/>
        <end position="32"/>
    </location>
</feature>
<proteinExistence type="predicted"/>
<evidence type="ECO:0000256" key="1">
    <source>
        <dbReference type="SAM" id="MobiDB-lite"/>
    </source>
</evidence>
<evidence type="ECO:0000313" key="2">
    <source>
        <dbReference type="EMBL" id="CAD6225315.1"/>
    </source>
</evidence>
<dbReference type="EMBL" id="CAJGYO010000004">
    <property type="protein sequence ID" value="CAD6225315.1"/>
    <property type="molecule type" value="Genomic_DNA"/>
</dbReference>
<dbReference type="AlphaFoldDB" id="A0A811NJ27"/>
<sequence length="129" mass="14331">MGGSLSRKGKVSRPIPVSELVSQAKQPKPALARAQRRTGVGGLLEEVERRYAHSEFLLSRYAHSEFNLHSKATIGVEFQTQSMDIDGKEVKAQIWDTAGQERFHAVTSAYYHSAFVALLVYGKEVKAQI</sequence>
<reference evidence="2" key="1">
    <citation type="submission" date="2020-10" db="EMBL/GenBank/DDBJ databases">
        <authorList>
            <person name="Han B."/>
            <person name="Lu T."/>
            <person name="Zhao Q."/>
            <person name="Huang X."/>
            <person name="Zhao Y."/>
        </authorList>
    </citation>
    <scope>NUCLEOTIDE SEQUENCE</scope>
</reference>
<dbReference type="Proteomes" id="UP000604825">
    <property type="component" value="Unassembled WGS sequence"/>
</dbReference>
<dbReference type="Pfam" id="PF00071">
    <property type="entry name" value="Ras"/>
    <property type="match status" value="1"/>
</dbReference>
<organism evidence="2 3">
    <name type="scientific">Miscanthus lutarioriparius</name>
    <dbReference type="NCBI Taxonomy" id="422564"/>
    <lineage>
        <taxon>Eukaryota</taxon>
        <taxon>Viridiplantae</taxon>
        <taxon>Streptophyta</taxon>
        <taxon>Embryophyta</taxon>
        <taxon>Tracheophyta</taxon>
        <taxon>Spermatophyta</taxon>
        <taxon>Magnoliopsida</taxon>
        <taxon>Liliopsida</taxon>
        <taxon>Poales</taxon>
        <taxon>Poaceae</taxon>
        <taxon>PACMAD clade</taxon>
        <taxon>Panicoideae</taxon>
        <taxon>Andropogonodae</taxon>
        <taxon>Andropogoneae</taxon>
        <taxon>Saccharinae</taxon>
        <taxon>Miscanthus</taxon>
    </lineage>
</organism>